<dbReference type="EMBL" id="WIOL01000002">
    <property type="protein sequence ID" value="MQT16861.1"/>
    <property type="molecule type" value="Genomic_DNA"/>
</dbReference>
<feature type="transmembrane region" description="Helical" evidence="1">
    <location>
        <begin position="37"/>
        <end position="57"/>
    </location>
</feature>
<gene>
    <name evidence="2" type="ORF">F3168_06280</name>
</gene>
<feature type="transmembrane region" description="Helical" evidence="1">
    <location>
        <begin position="6"/>
        <end position="25"/>
    </location>
</feature>
<keyword evidence="1" id="KW-0812">Transmembrane</keyword>
<evidence type="ECO:0000313" key="2">
    <source>
        <dbReference type="EMBL" id="MQT16861.1"/>
    </source>
</evidence>
<keyword evidence="1" id="KW-0472">Membrane</keyword>
<keyword evidence="1" id="KW-1133">Transmembrane helix</keyword>
<protein>
    <submittedName>
        <fullName evidence="2">Uncharacterized protein</fullName>
    </submittedName>
</protein>
<reference evidence="2 3" key="1">
    <citation type="submission" date="2019-09" db="EMBL/GenBank/DDBJ databases">
        <title>Polymorphobacter sp. isolated from a lake in China.</title>
        <authorList>
            <person name="Liu Z."/>
        </authorList>
    </citation>
    <scope>NUCLEOTIDE SEQUENCE [LARGE SCALE GENOMIC DNA]</scope>
    <source>
        <strain evidence="2 3">D40P</strain>
    </source>
</reference>
<dbReference type="AlphaFoldDB" id="A0A7C9KHY7"/>
<evidence type="ECO:0000313" key="3">
    <source>
        <dbReference type="Proteomes" id="UP000481327"/>
    </source>
</evidence>
<accession>A0A7C9KHY7</accession>
<dbReference type="Proteomes" id="UP000481327">
    <property type="component" value="Unassembled WGS sequence"/>
</dbReference>
<keyword evidence="3" id="KW-1185">Reference proteome</keyword>
<feature type="transmembrane region" description="Helical" evidence="1">
    <location>
        <begin position="93"/>
        <end position="113"/>
    </location>
</feature>
<comment type="caution">
    <text evidence="2">The sequence shown here is derived from an EMBL/GenBank/DDBJ whole genome shotgun (WGS) entry which is preliminary data.</text>
</comment>
<proteinExistence type="predicted"/>
<organism evidence="2 3">
    <name type="scientific">Sandarakinorhabdus fusca</name>
    <dbReference type="NCBI Taxonomy" id="1439888"/>
    <lineage>
        <taxon>Bacteria</taxon>
        <taxon>Pseudomonadati</taxon>
        <taxon>Pseudomonadota</taxon>
        <taxon>Alphaproteobacteria</taxon>
        <taxon>Sphingomonadales</taxon>
        <taxon>Sphingosinicellaceae</taxon>
        <taxon>Sandarakinorhabdus</taxon>
    </lineage>
</organism>
<feature type="transmembrane region" description="Helical" evidence="1">
    <location>
        <begin position="69"/>
        <end position="86"/>
    </location>
</feature>
<evidence type="ECO:0000256" key="1">
    <source>
        <dbReference type="SAM" id="Phobius"/>
    </source>
</evidence>
<sequence length="115" mass="11781">MVHLLGLVLLVGSIGILDLRLLGAWPALPRDALQRALTPLGVAGLLLLAVSGSVLFAADAESVAGSTVFRWKLAVIGLALANAALFRRVGGRVLAAISLAAWLVAAGLGRMIAYS</sequence>
<name>A0A7C9KHY7_9SPHN</name>